<proteinExistence type="predicted"/>
<evidence type="ECO:0000313" key="1">
    <source>
        <dbReference type="EMBL" id="BBH38546.1"/>
    </source>
</evidence>
<accession>A0A3G9JD82</accession>
<reference evidence="1 2" key="1">
    <citation type="submission" date="2018-11" db="EMBL/GenBank/DDBJ databases">
        <title>Complete genome sequence of Microcystis aeruginosa NIES-102.</title>
        <authorList>
            <person name="Yamaguchi H."/>
            <person name="Suzuki S."/>
            <person name="Kawachi M."/>
        </authorList>
    </citation>
    <scope>NUCLEOTIDE SEQUENCE [LARGE SCALE GENOMIC DNA]</scope>
    <source>
        <strain evidence="1 2">NIES-102</strain>
    </source>
</reference>
<dbReference type="EMBL" id="AP019314">
    <property type="protein sequence ID" value="BBH38546.1"/>
    <property type="molecule type" value="Genomic_DNA"/>
</dbReference>
<protein>
    <recommendedName>
        <fullName evidence="3">Transposase</fullName>
    </recommendedName>
</protein>
<dbReference type="KEGG" id="mvz:myaer102_10480"/>
<organism evidence="1 2">
    <name type="scientific">Microcystis viridis NIES-102</name>
    <dbReference type="NCBI Taxonomy" id="213615"/>
    <lineage>
        <taxon>Bacteria</taxon>
        <taxon>Bacillati</taxon>
        <taxon>Cyanobacteriota</taxon>
        <taxon>Cyanophyceae</taxon>
        <taxon>Oscillatoriophycideae</taxon>
        <taxon>Chroococcales</taxon>
        <taxon>Microcystaceae</taxon>
        <taxon>Microcystis</taxon>
    </lineage>
</organism>
<name>A0A3G9JD82_MICVR</name>
<sequence>MPGEVDEFKANLSKRLKALLERESEKVKRYEKVSFWCEDESRFGGHTMARNKITLFGVKPIGNFQDNFQCFWLYGPVEPRQGRSFFYEFSHLDGDCFGEYLLQLSPAFPNELHILQVDNAPAHMAGHLEIPDNIICFINLLVVLKLTPQQRVWLYLKNFLAWETFESLDALRDKLDALLNRLSNDTIGYLTGWSWILEALCLSGI</sequence>
<evidence type="ECO:0000313" key="2">
    <source>
        <dbReference type="Proteomes" id="UP000278152"/>
    </source>
</evidence>
<dbReference type="Proteomes" id="UP000278152">
    <property type="component" value="Chromosome"/>
</dbReference>
<evidence type="ECO:0008006" key="3">
    <source>
        <dbReference type="Google" id="ProtNLM"/>
    </source>
</evidence>
<gene>
    <name evidence="1" type="ORF">myaer102_10480</name>
</gene>
<dbReference type="AlphaFoldDB" id="A0A3G9JD82"/>